<dbReference type="AlphaFoldDB" id="M7T3C8"/>
<sequence length="661" mass="74964">MTEKASTESILQEWLYFGTLDMLSEISSVPIDLDQFINVDEHGVRTVTSKHWPEYFAVISKKETPFDKKQHERLEAGLNDVARILESVTGRFGVWYHHLEPSILFAIFVLVETLYDTLRLLSGLETHIETSFMKPSPGQFFEKRMQGNNWCLASVQGVLHGNTSVGYFASLLPSYNREPHPSCTDQKCFQVHKQVGEVTCHHADLYCPGEDKCSDAIASPSDLVGILDRSSFPAVLLQEVEGKVQAKIVDAREHEYVAISHVWAHGVGNPNANSMPACQARRLSEMVSLMSNDEQIPALWIDTLCVPVHSKPHRKMAISRLRDTYKRASKVLILDRRLFEIHSTSIPEAVCHLLCSDWMSRLWTLQEGLLPKRENLHVQFQDNAVPVAALLYNESAKPMSDIVEAKLRTYLSSLFLARYQFGTPEDGHESFGRNLHTRIFALMQNLQRRRTTRSEDEPVCIATLMGIDLEKFEGMPSMEDIYRSLDGLPRTLIFANGPRLTTTGFRWAPSTFLEQPITGHRIPEGLTTRGLVTEKGFDFMADSIKLLDHLVIEHKRTAFMIEHPGGEKNVFFLPDFDGHSGFQRQTIEKPGVVMGDLVGHSQPAVIVSITDDRRYGRLMEGSYRLGGYIVYMNRASAANFGRLHFETIRGDYPLRQNWVLD</sequence>
<proteinExistence type="predicted"/>
<dbReference type="KEGG" id="ela:UCREL1_8680"/>
<dbReference type="Pfam" id="PF06985">
    <property type="entry name" value="HET"/>
    <property type="match status" value="1"/>
</dbReference>
<feature type="domain" description="Heterokaryon incompatibility" evidence="1">
    <location>
        <begin position="256"/>
        <end position="333"/>
    </location>
</feature>
<dbReference type="HOGENOM" id="CLU_009388_3_0_1"/>
<dbReference type="OMA" id="MSAWMRR"/>
<gene>
    <name evidence="2" type="ORF">UCREL1_8680</name>
</gene>
<dbReference type="EMBL" id="KB707087">
    <property type="protein sequence ID" value="EMR64341.1"/>
    <property type="molecule type" value="Genomic_DNA"/>
</dbReference>
<protein>
    <submittedName>
        <fullName evidence="2">Putative het domain protein</fullName>
    </submittedName>
</protein>
<keyword evidence="3" id="KW-1185">Reference proteome</keyword>
<dbReference type="Proteomes" id="UP000012174">
    <property type="component" value="Unassembled WGS sequence"/>
</dbReference>
<dbReference type="OrthoDB" id="2426273at2759"/>
<dbReference type="PANTHER" id="PTHR39596">
    <property type="match status" value="1"/>
</dbReference>
<dbReference type="InterPro" id="IPR010730">
    <property type="entry name" value="HET"/>
</dbReference>
<organism evidence="2 3">
    <name type="scientific">Eutypa lata (strain UCR-EL1)</name>
    <name type="common">Grapevine dieback disease fungus</name>
    <name type="synonym">Eutypa armeniacae</name>
    <dbReference type="NCBI Taxonomy" id="1287681"/>
    <lineage>
        <taxon>Eukaryota</taxon>
        <taxon>Fungi</taxon>
        <taxon>Dikarya</taxon>
        <taxon>Ascomycota</taxon>
        <taxon>Pezizomycotina</taxon>
        <taxon>Sordariomycetes</taxon>
        <taxon>Xylariomycetidae</taxon>
        <taxon>Xylariales</taxon>
        <taxon>Diatrypaceae</taxon>
        <taxon>Eutypa</taxon>
    </lineage>
</organism>
<evidence type="ECO:0000313" key="3">
    <source>
        <dbReference type="Proteomes" id="UP000012174"/>
    </source>
</evidence>
<dbReference type="eggNOG" id="ENOG502SQ4R">
    <property type="taxonomic scope" value="Eukaryota"/>
</dbReference>
<accession>M7T3C8</accession>
<evidence type="ECO:0000259" key="1">
    <source>
        <dbReference type="Pfam" id="PF06985"/>
    </source>
</evidence>
<name>M7T3C8_EUTLA</name>
<dbReference type="PANTHER" id="PTHR39596:SF2">
    <property type="entry name" value="HET DOMAIN PROTEIN (AFU_ORTHOLOGUE AFUA_1G17550)-RELATED"/>
    <property type="match status" value="1"/>
</dbReference>
<reference evidence="3" key="1">
    <citation type="journal article" date="2013" name="Genome Announc.">
        <title>Draft genome sequence of the grapevine dieback fungus Eutypa lata UCR-EL1.</title>
        <authorList>
            <person name="Blanco-Ulate B."/>
            <person name="Rolshausen P.E."/>
            <person name="Cantu D."/>
        </authorList>
    </citation>
    <scope>NUCLEOTIDE SEQUENCE [LARGE SCALE GENOMIC DNA]</scope>
    <source>
        <strain evidence="3">UCR-EL1</strain>
    </source>
</reference>
<evidence type="ECO:0000313" key="2">
    <source>
        <dbReference type="EMBL" id="EMR64341.1"/>
    </source>
</evidence>